<comment type="similarity">
    <text evidence="1">Belongs to the IWR1/SLC7A6OS family.</text>
</comment>
<feature type="compositionally biased region" description="Polar residues" evidence="2">
    <location>
        <begin position="209"/>
        <end position="218"/>
    </location>
</feature>
<protein>
    <recommendedName>
        <fullName evidence="3">Transcription factor Iwr1 domain-containing protein</fullName>
    </recommendedName>
</protein>
<dbReference type="PANTHER" id="PTHR28063:SF1">
    <property type="entry name" value="RNA POLYMERASE II NUCLEAR LOCALIZATION PROTEIN IWR1"/>
    <property type="match status" value="1"/>
</dbReference>
<dbReference type="AlphaFoldDB" id="A0A6A7BDP4"/>
<dbReference type="InterPro" id="IPR040150">
    <property type="entry name" value="Iwr1"/>
</dbReference>
<feature type="region of interest" description="Disordered" evidence="2">
    <location>
        <begin position="264"/>
        <end position="283"/>
    </location>
</feature>
<gene>
    <name evidence="4" type="ORF">T440DRAFT_497606</name>
</gene>
<dbReference type="EMBL" id="MU006298">
    <property type="protein sequence ID" value="KAF2852585.1"/>
    <property type="molecule type" value="Genomic_DNA"/>
</dbReference>
<feature type="domain" description="Transcription factor Iwr1" evidence="3">
    <location>
        <begin position="227"/>
        <end position="296"/>
    </location>
</feature>
<dbReference type="GO" id="GO:0005737">
    <property type="term" value="C:cytoplasm"/>
    <property type="evidence" value="ECO:0007669"/>
    <property type="project" value="TreeGrafter"/>
</dbReference>
<keyword evidence="5" id="KW-1185">Reference proteome</keyword>
<evidence type="ECO:0000256" key="1">
    <source>
        <dbReference type="ARBA" id="ARBA00010218"/>
    </source>
</evidence>
<dbReference type="OrthoDB" id="6255506at2759"/>
<dbReference type="PANTHER" id="PTHR28063">
    <property type="entry name" value="RNA POLYMERASE II NUCLEAR LOCALIZATION PROTEIN IWR1"/>
    <property type="match status" value="1"/>
</dbReference>
<dbReference type="Proteomes" id="UP000799423">
    <property type="component" value="Unassembled WGS sequence"/>
</dbReference>
<feature type="region of interest" description="Disordered" evidence="2">
    <location>
        <begin position="77"/>
        <end position="150"/>
    </location>
</feature>
<feature type="region of interest" description="Disordered" evidence="2">
    <location>
        <begin position="199"/>
        <end position="220"/>
    </location>
</feature>
<sequence length="366" mass="40698">MSLLPPQTISLKRRRNEAPVDALRFDETDSSKRRKNNYAYRRLTKPNDTPAQSQLPPTPTTERRFQLEAASVSGAKRIFIEARQPPSQTTPTTRNDDIKNGSIQTESSAPDQTPDPTSTLRPRKRPGAASALTHSSKPSLHNPIRTEPSQDDLRKLEALSQEVSHTDNLHIPLPTPSPSKYRPRAPAQRFAARHPEKAAALSASEDHNGVSNINSTGDSEMMDIDTDDFIIETYIREPLLPNAPLPTGTTIGLLVLHEGDDDDWWNGEDSGSEGFDTDDEDENAEDYYANDYPEDELSEDDELGRDVYQKGYRHGSDEEEWGATIDEDDDAALASGEDEDDLHYKMTVPKAKRVAVGYWGTAGETL</sequence>
<evidence type="ECO:0000313" key="5">
    <source>
        <dbReference type="Proteomes" id="UP000799423"/>
    </source>
</evidence>
<feature type="compositionally biased region" description="Polar residues" evidence="2">
    <location>
        <begin position="101"/>
        <end position="120"/>
    </location>
</feature>
<dbReference type="Pfam" id="PF08574">
    <property type="entry name" value="Iwr1"/>
    <property type="match status" value="1"/>
</dbReference>
<dbReference type="InterPro" id="IPR013883">
    <property type="entry name" value="TF_Iwr1_dom"/>
</dbReference>
<feature type="compositionally biased region" description="Polar residues" evidence="2">
    <location>
        <begin position="46"/>
        <end position="55"/>
    </location>
</feature>
<reference evidence="4" key="1">
    <citation type="submission" date="2020-01" db="EMBL/GenBank/DDBJ databases">
        <authorList>
            <consortium name="DOE Joint Genome Institute"/>
            <person name="Haridas S."/>
            <person name="Albert R."/>
            <person name="Binder M."/>
            <person name="Bloem J."/>
            <person name="Labutti K."/>
            <person name="Salamov A."/>
            <person name="Andreopoulos B."/>
            <person name="Baker S.E."/>
            <person name="Barry K."/>
            <person name="Bills G."/>
            <person name="Bluhm B.H."/>
            <person name="Cannon C."/>
            <person name="Castanera R."/>
            <person name="Culley D.E."/>
            <person name="Daum C."/>
            <person name="Ezra D."/>
            <person name="Gonzalez J.B."/>
            <person name="Henrissat B."/>
            <person name="Kuo A."/>
            <person name="Liang C."/>
            <person name="Lipzen A."/>
            <person name="Lutzoni F."/>
            <person name="Magnuson J."/>
            <person name="Mondo S."/>
            <person name="Nolan M."/>
            <person name="Ohm R."/>
            <person name="Pangilinan J."/>
            <person name="Park H.-J."/>
            <person name="Ramirez L."/>
            <person name="Alfaro M."/>
            <person name="Sun H."/>
            <person name="Tritt A."/>
            <person name="Yoshinaga Y."/>
            <person name="Zwiers L.-H."/>
            <person name="Turgeon B.G."/>
            <person name="Goodwin S.B."/>
            <person name="Spatafora J.W."/>
            <person name="Crous P.W."/>
            <person name="Grigoriev I.V."/>
        </authorList>
    </citation>
    <scope>NUCLEOTIDE SEQUENCE</scope>
    <source>
        <strain evidence="4">IPT5</strain>
    </source>
</reference>
<evidence type="ECO:0000256" key="2">
    <source>
        <dbReference type="SAM" id="MobiDB-lite"/>
    </source>
</evidence>
<accession>A0A6A7BDP4</accession>
<name>A0A6A7BDP4_9PLEO</name>
<feature type="compositionally biased region" description="Low complexity" evidence="2">
    <location>
        <begin position="84"/>
        <end position="93"/>
    </location>
</feature>
<evidence type="ECO:0000259" key="3">
    <source>
        <dbReference type="Pfam" id="PF08574"/>
    </source>
</evidence>
<evidence type="ECO:0000313" key="4">
    <source>
        <dbReference type="EMBL" id="KAF2852585.1"/>
    </source>
</evidence>
<proteinExistence type="inferred from homology"/>
<dbReference type="GO" id="GO:0006606">
    <property type="term" value="P:protein import into nucleus"/>
    <property type="evidence" value="ECO:0007669"/>
    <property type="project" value="InterPro"/>
</dbReference>
<organism evidence="4 5">
    <name type="scientific">Plenodomus tracheiphilus IPT5</name>
    <dbReference type="NCBI Taxonomy" id="1408161"/>
    <lineage>
        <taxon>Eukaryota</taxon>
        <taxon>Fungi</taxon>
        <taxon>Dikarya</taxon>
        <taxon>Ascomycota</taxon>
        <taxon>Pezizomycotina</taxon>
        <taxon>Dothideomycetes</taxon>
        <taxon>Pleosporomycetidae</taxon>
        <taxon>Pleosporales</taxon>
        <taxon>Pleosporineae</taxon>
        <taxon>Leptosphaeriaceae</taxon>
        <taxon>Plenodomus</taxon>
    </lineage>
</organism>
<feature type="region of interest" description="Disordered" evidence="2">
    <location>
        <begin position="1"/>
        <end position="63"/>
    </location>
</feature>
<feature type="compositionally biased region" description="Polar residues" evidence="2">
    <location>
        <begin position="1"/>
        <end position="10"/>
    </location>
</feature>